<keyword evidence="2" id="KW-0732">Signal</keyword>
<proteinExistence type="predicted"/>
<dbReference type="AlphaFoldDB" id="A0AAU9LVB6"/>
<keyword evidence="1" id="KW-0472">Membrane</keyword>
<organism evidence="4 5">
    <name type="scientific">Lactuca virosa</name>
    <dbReference type="NCBI Taxonomy" id="75947"/>
    <lineage>
        <taxon>Eukaryota</taxon>
        <taxon>Viridiplantae</taxon>
        <taxon>Streptophyta</taxon>
        <taxon>Embryophyta</taxon>
        <taxon>Tracheophyta</taxon>
        <taxon>Spermatophyta</taxon>
        <taxon>Magnoliopsida</taxon>
        <taxon>eudicotyledons</taxon>
        <taxon>Gunneridae</taxon>
        <taxon>Pentapetalae</taxon>
        <taxon>asterids</taxon>
        <taxon>campanulids</taxon>
        <taxon>Asterales</taxon>
        <taxon>Asteraceae</taxon>
        <taxon>Cichorioideae</taxon>
        <taxon>Cichorieae</taxon>
        <taxon>Lactucinae</taxon>
        <taxon>Lactuca</taxon>
    </lineage>
</organism>
<evidence type="ECO:0000256" key="1">
    <source>
        <dbReference type="SAM" id="Phobius"/>
    </source>
</evidence>
<dbReference type="Pfam" id="PF03469">
    <property type="entry name" value="XH"/>
    <property type="match status" value="1"/>
</dbReference>
<dbReference type="GO" id="GO:0080188">
    <property type="term" value="P:gene silencing by siRNA-directed DNA methylation"/>
    <property type="evidence" value="ECO:0007669"/>
    <property type="project" value="InterPro"/>
</dbReference>
<keyword evidence="5" id="KW-1185">Reference proteome</keyword>
<feature type="domain" description="Factor of DNA methylation 1-5/IDN2" evidence="3">
    <location>
        <begin position="151"/>
        <end position="260"/>
    </location>
</feature>
<feature type="signal peptide" evidence="2">
    <location>
        <begin position="1"/>
        <end position="18"/>
    </location>
</feature>
<dbReference type="PANTHER" id="PTHR21596">
    <property type="entry name" value="RIBONUCLEASE P SUBUNIT P38"/>
    <property type="match status" value="1"/>
</dbReference>
<feature type="chain" id="PRO_5043482437" description="Factor of DNA methylation 1-5/IDN2 domain-containing protein" evidence="2">
    <location>
        <begin position="19"/>
        <end position="290"/>
    </location>
</feature>
<dbReference type="EMBL" id="CAKMRJ010000094">
    <property type="protein sequence ID" value="CAH1417512.1"/>
    <property type="molecule type" value="Genomic_DNA"/>
</dbReference>
<keyword evidence="1" id="KW-0812">Transmembrane</keyword>
<feature type="transmembrane region" description="Helical" evidence="1">
    <location>
        <begin position="6"/>
        <end position="29"/>
    </location>
</feature>
<evidence type="ECO:0000259" key="3">
    <source>
        <dbReference type="Pfam" id="PF03469"/>
    </source>
</evidence>
<reference evidence="4 5" key="1">
    <citation type="submission" date="2022-01" db="EMBL/GenBank/DDBJ databases">
        <authorList>
            <person name="Xiong W."/>
            <person name="Schranz E."/>
        </authorList>
    </citation>
    <scope>NUCLEOTIDE SEQUENCE [LARGE SCALE GENOMIC DNA]</scope>
</reference>
<accession>A0AAU9LVB6</accession>
<sequence>MSLMQLFLALIYLNVTLVTPLCKSCLGLLSFSRLKLEMGIEELKGKLQVMKHLGDEDDAAFQEKIKLMNFELETKMEEMKSMDQTRLVKKKIKEMNIELETKMKEIDNMDNLNETLLVKDWQCSDELEEAHKELTKWMQDMLSGRTNIGVKRMGEINMKAFHGACKDTFDKEEAQIKTSESRSLWQNKVKSHPEWHVVEVDGDDEKVKSLKAERGNGIFDAFKEMNEYNPSGRYVVNKIWNLKDNHKAATLKEKKIFLLKMVVFGAILMAVVIVLLTKFPLLLTFPQVLL</sequence>
<evidence type="ECO:0000313" key="4">
    <source>
        <dbReference type="EMBL" id="CAH1417512.1"/>
    </source>
</evidence>
<name>A0AAU9LVB6_9ASTR</name>
<keyword evidence="1" id="KW-1133">Transmembrane helix</keyword>
<evidence type="ECO:0000256" key="2">
    <source>
        <dbReference type="SAM" id="SignalP"/>
    </source>
</evidence>
<dbReference type="InterPro" id="IPR005379">
    <property type="entry name" value="FDM1-5/IDN2_XH"/>
</dbReference>
<feature type="transmembrane region" description="Helical" evidence="1">
    <location>
        <begin position="257"/>
        <end position="276"/>
    </location>
</feature>
<gene>
    <name evidence="4" type="ORF">LVIROSA_LOCUS5190</name>
</gene>
<protein>
    <recommendedName>
        <fullName evidence="3">Factor of DNA methylation 1-5/IDN2 domain-containing protein</fullName>
    </recommendedName>
</protein>
<dbReference type="PANTHER" id="PTHR21596:SF3">
    <property type="entry name" value="FACTOR OF DNA METHYLATION 1-RELATED"/>
    <property type="match status" value="1"/>
</dbReference>
<dbReference type="Proteomes" id="UP001157418">
    <property type="component" value="Unassembled WGS sequence"/>
</dbReference>
<evidence type="ECO:0000313" key="5">
    <source>
        <dbReference type="Proteomes" id="UP001157418"/>
    </source>
</evidence>
<dbReference type="InterPro" id="IPR045177">
    <property type="entry name" value="FDM1-5/IDN2"/>
</dbReference>
<comment type="caution">
    <text evidence="4">The sequence shown here is derived from an EMBL/GenBank/DDBJ whole genome shotgun (WGS) entry which is preliminary data.</text>
</comment>